<keyword evidence="8" id="KW-1185">Reference proteome</keyword>
<dbReference type="InterPro" id="IPR052839">
    <property type="entry name" value="Mito_gene_expr_regulator"/>
</dbReference>
<name>A0ABD0KA33_9CAEN</name>
<accession>A0ABD0KA33</accession>
<reference evidence="7 8" key="1">
    <citation type="journal article" date="2023" name="Sci. Data">
        <title>Genome assembly of the Korean intertidal mud-creeper Batillaria attramentaria.</title>
        <authorList>
            <person name="Patra A.K."/>
            <person name="Ho P.T."/>
            <person name="Jun S."/>
            <person name="Lee S.J."/>
            <person name="Kim Y."/>
            <person name="Won Y.J."/>
        </authorList>
    </citation>
    <scope>NUCLEOTIDE SEQUENCE [LARGE SCALE GENOMIC DNA]</scope>
    <source>
        <strain evidence="7">Wonlab-2016</strain>
    </source>
</reference>
<dbReference type="PROSITE" id="PS50865">
    <property type="entry name" value="ZF_MYND_2"/>
    <property type="match status" value="2"/>
</dbReference>
<dbReference type="EMBL" id="JACVVK020000219">
    <property type="protein sequence ID" value="KAK7483872.1"/>
    <property type="molecule type" value="Genomic_DNA"/>
</dbReference>
<evidence type="ECO:0000256" key="1">
    <source>
        <dbReference type="ARBA" id="ARBA00022723"/>
    </source>
</evidence>
<feature type="domain" description="MYND-type" evidence="6">
    <location>
        <begin position="103"/>
        <end position="141"/>
    </location>
</feature>
<evidence type="ECO:0000313" key="8">
    <source>
        <dbReference type="Proteomes" id="UP001519460"/>
    </source>
</evidence>
<sequence>MDTQESTKYWNAAAADLKNGRPGFVTVIDSSGRACAHCHSPSHVKRCSGCFQIFYCSKACQRAHWRHHKQQCRKHQMTSHGDQPSAPEADDTGNTPTGCGDSASNCKSTSTNMKRCSRCSVATYCSKACQQVDWPKHKAACKQFAQTKRQQESEWEAGKMFEEFARVLDPSRGQCASSSLLTWDQAREEAMRRHPDKRIVTRICDVTHERDINVVKMTSCLFLGRLARPHPYIFRQGWYLEDSTGDEIRVFFYLDHDRPALWFKWSQLQVGNFLCLEHAYVHVFLDGSTGFRVDDACDVSVIGASLE</sequence>
<keyword evidence="3" id="KW-0862">Zinc</keyword>
<protein>
    <recommendedName>
        <fullName evidence="6">MYND-type domain-containing protein</fullName>
    </recommendedName>
</protein>
<dbReference type="InterPro" id="IPR002893">
    <property type="entry name" value="Znf_MYND"/>
</dbReference>
<dbReference type="PROSITE" id="PS01360">
    <property type="entry name" value="ZF_MYND_1"/>
    <property type="match status" value="1"/>
</dbReference>
<evidence type="ECO:0000259" key="6">
    <source>
        <dbReference type="PROSITE" id="PS50865"/>
    </source>
</evidence>
<comment type="caution">
    <text evidence="7">The sequence shown here is derived from an EMBL/GenBank/DDBJ whole genome shotgun (WGS) entry which is preliminary data.</text>
</comment>
<keyword evidence="1" id="KW-0479">Metal-binding</keyword>
<evidence type="ECO:0000256" key="5">
    <source>
        <dbReference type="SAM" id="MobiDB-lite"/>
    </source>
</evidence>
<dbReference type="PANTHER" id="PTHR46920:SF1">
    <property type="entry name" value="PROTEIN MSS51 HOMOLOG, MITOCHONDRIAL-RELATED"/>
    <property type="match status" value="1"/>
</dbReference>
<evidence type="ECO:0000256" key="4">
    <source>
        <dbReference type="PROSITE-ProRule" id="PRU00134"/>
    </source>
</evidence>
<evidence type="ECO:0000313" key="7">
    <source>
        <dbReference type="EMBL" id="KAK7483872.1"/>
    </source>
</evidence>
<feature type="compositionally biased region" description="Polar residues" evidence="5">
    <location>
        <begin position="92"/>
        <end position="110"/>
    </location>
</feature>
<dbReference type="SUPFAM" id="SSF144232">
    <property type="entry name" value="HIT/MYND zinc finger-like"/>
    <property type="match status" value="2"/>
</dbReference>
<proteinExistence type="predicted"/>
<evidence type="ECO:0000256" key="2">
    <source>
        <dbReference type="ARBA" id="ARBA00022771"/>
    </source>
</evidence>
<feature type="region of interest" description="Disordered" evidence="5">
    <location>
        <begin position="75"/>
        <end position="110"/>
    </location>
</feature>
<evidence type="ECO:0000256" key="3">
    <source>
        <dbReference type="ARBA" id="ARBA00022833"/>
    </source>
</evidence>
<organism evidence="7 8">
    <name type="scientific">Batillaria attramentaria</name>
    <dbReference type="NCBI Taxonomy" id="370345"/>
    <lineage>
        <taxon>Eukaryota</taxon>
        <taxon>Metazoa</taxon>
        <taxon>Spiralia</taxon>
        <taxon>Lophotrochozoa</taxon>
        <taxon>Mollusca</taxon>
        <taxon>Gastropoda</taxon>
        <taxon>Caenogastropoda</taxon>
        <taxon>Sorbeoconcha</taxon>
        <taxon>Cerithioidea</taxon>
        <taxon>Batillariidae</taxon>
        <taxon>Batillaria</taxon>
    </lineage>
</organism>
<keyword evidence="2 4" id="KW-0863">Zinc-finger</keyword>
<dbReference type="AlphaFoldDB" id="A0ABD0KA33"/>
<dbReference type="GO" id="GO:0008270">
    <property type="term" value="F:zinc ion binding"/>
    <property type="evidence" value="ECO:0007669"/>
    <property type="project" value="UniProtKB-KW"/>
</dbReference>
<dbReference type="Proteomes" id="UP001519460">
    <property type="component" value="Unassembled WGS sequence"/>
</dbReference>
<dbReference type="Pfam" id="PF01753">
    <property type="entry name" value="zf-MYND"/>
    <property type="match status" value="2"/>
</dbReference>
<dbReference type="PANTHER" id="PTHR46920">
    <property type="match status" value="1"/>
</dbReference>
<dbReference type="Gene3D" id="6.10.140.2220">
    <property type="match status" value="2"/>
</dbReference>
<feature type="domain" description="MYND-type" evidence="6">
    <location>
        <begin position="35"/>
        <end position="72"/>
    </location>
</feature>
<gene>
    <name evidence="7" type="ORF">BaRGS_00024889</name>
</gene>